<accession>A0A7W9PFE2</accession>
<dbReference type="Gene3D" id="1.10.357.10">
    <property type="entry name" value="Tetracycline Repressor, domain 2"/>
    <property type="match status" value="1"/>
</dbReference>
<evidence type="ECO:0000313" key="7">
    <source>
        <dbReference type="Proteomes" id="UP000540412"/>
    </source>
</evidence>
<dbReference type="InterPro" id="IPR001647">
    <property type="entry name" value="HTH_TetR"/>
</dbReference>
<dbReference type="SUPFAM" id="SSF46689">
    <property type="entry name" value="Homeodomain-like"/>
    <property type="match status" value="1"/>
</dbReference>
<dbReference type="PROSITE" id="PS50977">
    <property type="entry name" value="HTH_TETR_2"/>
    <property type="match status" value="1"/>
</dbReference>
<dbReference type="GO" id="GO:0003700">
    <property type="term" value="F:DNA-binding transcription factor activity"/>
    <property type="evidence" value="ECO:0007669"/>
    <property type="project" value="TreeGrafter"/>
</dbReference>
<keyword evidence="2 4" id="KW-0238">DNA-binding</keyword>
<keyword evidence="1" id="KW-0805">Transcription regulation</keyword>
<dbReference type="Pfam" id="PF00440">
    <property type="entry name" value="TetR_N"/>
    <property type="match status" value="1"/>
</dbReference>
<gene>
    <name evidence="6" type="ORF">BJY24_004009</name>
</gene>
<evidence type="ECO:0000256" key="2">
    <source>
        <dbReference type="ARBA" id="ARBA00023125"/>
    </source>
</evidence>
<name>A0A7W9PFE2_9NOCA</name>
<proteinExistence type="predicted"/>
<evidence type="ECO:0000256" key="1">
    <source>
        <dbReference type="ARBA" id="ARBA00023015"/>
    </source>
</evidence>
<dbReference type="EMBL" id="JACHIT010000001">
    <property type="protein sequence ID" value="MBB5915142.1"/>
    <property type="molecule type" value="Genomic_DNA"/>
</dbReference>
<keyword evidence="7" id="KW-1185">Reference proteome</keyword>
<dbReference type="InterPro" id="IPR009057">
    <property type="entry name" value="Homeodomain-like_sf"/>
</dbReference>
<sequence length="207" mass="23115">MATKWGDREARRGDILDAGRRLLADRGYAALQMRDVAKGAGISPGTVYTYFTTKEALYAALYAERLTEFAAKVEPLCAESADPEELFVAICTEYLRMYQVYGQELNIWAVLAGEVDVEQDVGGQLAIAAGRVYDLVLTAVDRLRLTEPGAAEVDSDMVVTMLWAVVTGLADHFTSVRHYLRRRGWDETVRFTARTLIAGLRRELEEE</sequence>
<protein>
    <submittedName>
        <fullName evidence="6">AcrR family transcriptional regulator</fullName>
    </submittedName>
</protein>
<dbReference type="PRINTS" id="PR00455">
    <property type="entry name" value="HTHTETR"/>
</dbReference>
<evidence type="ECO:0000313" key="6">
    <source>
        <dbReference type="EMBL" id="MBB5915142.1"/>
    </source>
</evidence>
<dbReference type="RefSeq" id="WP_040746781.1">
    <property type="nucleotide sequence ID" value="NZ_JACHIT010000001.1"/>
</dbReference>
<reference evidence="6 7" key="1">
    <citation type="submission" date="2020-08" db="EMBL/GenBank/DDBJ databases">
        <title>Sequencing the genomes of 1000 actinobacteria strains.</title>
        <authorList>
            <person name="Klenk H.-P."/>
        </authorList>
    </citation>
    <scope>NUCLEOTIDE SEQUENCE [LARGE SCALE GENOMIC DNA]</scope>
    <source>
        <strain evidence="6 7">DSM 43582</strain>
    </source>
</reference>
<keyword evidence="3" id="KW-0804">Transcription</keyword>
<dbReference type="InterPro" id="IPR050109">
    <property type="entry name" value="HTH-type_TetR-like_transc_reg"/>
</dbReference>
<evidence type="ECO:0000256" key="4">
    <source>
        <dbReference type="PROSITE-ProRule" id="PRU00335"/>
    </source>
</evidence>
<dbReference type="AlphaFoldDB" id="A0A7W9PFE2"/>
<dbReference type="GO" id="GO:0000976">
    <property type="term" value="F:transcription cis-regulatory region binding"/>
    <property type="evidence" value="ECO:0007669"/>
    <property type="project" value="TreeGrafter"/>
</dbReference>
<feature type="DNA-binding region" description="H-T-H motif" evidence="4">
    <location>
        <begin position="32"/>
        <end position="51"/>
    </location>
</feature>
<dbReference type="Proteomes" id="UP000540412">
    <property type="component" value="Unassembled WGS sequence"/>
</dbReference>
<evidence type="ECO:0000256" key="3">
    <source>
        <dbReference type="ARBA" id="ARBA00023163"/>
    </source>
</evidence>
<dbReference type="PANTHER" id="PTHR30055">
    <property type="entry name" value="HTH-TYPE TRANSCRIPTIONAL REGULATOR RUTR"/>
    <property type="match status" value="1"/>
</dbReference>
<comment type="caution">
    <text evidence="6">The sequence shown here is derived from an EMBL/GenBank/DDBJ whole genome shotgun (WGS) entry which is preliminary data.</text>
</comment>
<organism evidence="6 7">
    <name type="scientific">Nocardia transvalensis</name>
    <dbReference type="NCBI Taxonomy" id="37333"/>
    <lineage>
        <taxon>Bacteria</taxon>
        <taxon>Bacillati</taxon>
        <taxon>Actinomycetota</taxon>
        <taxon>Actinomycetes</taxon>
        <taxon>Mycobacteriales</taxon>
        <taxon>Nocardiaceae</taxon>
        <taxon>Nocardia</taxon>
    </lineage>
</organism>
<evidence type="ECO:0000259" key="5">
    <source>
        <dbReference type="PROSITE" id="PS50977"/>
    </source>
</evidence>
<feature type="domain" description="HTH tetR-type" evidence="5">
    <location>
        <begin position="9"/>
        <end position="69"/>
    </location>
</feature>
<dbReference type="PANTHER" id="PTHR30055:SF234">
    <property type="entry name" value="HTH-TYPE TRANSCRIPTIONAL REGULATOR BETI"/>
    <property type="match status" value="1"/>
</dbReference>